<name>A0A520XER9_9DELT</name>
<dbReference type="Pfam" id="PF00408">
    <property type="entry name" value="PGM_PMM_IV"/>
    <property type="match status" value="1"/>
</dbReference>
<dbReference type="InterPro" id="IPR005846">
    <property type="entry name" value="A-D-PHexomutase_a/b/a-III"/>
</dbReference>
<evidence type="ECO:0000256" key="6">
    <source>
        <dbReference type="ARBA" id="ARBA00023235"/>
    </source>
</evidence>
<dbReference type="InterPro" id="IPR005843">
    <property type="entry name" value="A-D-PHexomutase_C"/>
</dbReference>
<dbReference type="InterPro" id="IPR005844">
    <property type="entry name" value="A-D-PHexomutase_a/b/a-I"/>
</dbReference>
<evidence type="ECO:0000256" key="5">
    <source>
        <dbReference type="ARBA" id="ARBA00022842"/>
    </source>
</evidence>
<dbReference type="SUPFAM" id="SSF53738">
    <property type="entry name" value="Phosphoglucomutase, first 3 domains"/>
    <property type="match status" value="3"/>
</dbReference>
<feature type="domain" description="Alpha-D-phosphohexomutase alpha/beta/alpha" evidence="11">
    <location>
        <begin position="278"/>
        <end position="388"/>
    </location>
</feature>
<dbReference type="GO" id="GO:0005975">
    <property type="term" value="P:carbohydrate metabolic process"/>
    <property type="evidence" value="ECO:0007669"/>
    <property type="project" value="InterPro"/>
</dbReference>
<keyword evidence="4 7" id="KW-0479">Metal-binding</keyword>
<dbReference type="InterPro" id="IPR036900">
    <property type="entry name" value="A-D-PHexomutase_C_sf"/>
</dbReference>
<dbReference type="GO" id="GO:0008973">
    <property type="term" value="F:phosphopentomutase activity"/>
    <property type="evidence" value="ECO:0007669"/>
    <property type="project" value="TreeGrafter"/>
</dbReference>
<dbReference type="GO" id="GO:0006166">
    <property type="term" value="P:purine ribonucleoside salvage"/>
    <property type="evidence" value="ECO:0007669"/>
    <property type="project" value="TreeGrafter"/>
</dbReference>
<protein>
    <submittedName>
        <fullName evidence="12">Phosphoglucomutase/phosphomannomutase family protein</fullName>
    </submittedName>
</protein>
<evidence type="ECO:0000256" key="2">
    <source>
        <dbReference type="ARBA" id="ARBA00010231"/>
    </source>
</evidence>
<evidence type="ECO:0000259" key="9">
    <source>
        <dbReference type="Pfam" id="PF02878"/>
    </source>
</evidence>
<reference evidence="12 13" key="1">
    <citation type="submission" date="2019-01" db="EMBL/GenBank/DDBJ databases">
        <title>Insights into ecological role of a new deltaproteobacterial order Candidatus Sinidesulfobacterales (Sva0485) by metagenomics and metatranscriptomics.</title>
        <authorList>
            <person name="Tan S."/>
            <person name="Liu J."/>
            <person name="Fang Y."/>
            <person name="Hedlund B."/>
            <person name="Lian Z.-H."/>
            <person name="Huang L.-Y."/>
            <person name="Li J.-T."/>
            <person name="Huang L.-N."/>
            <person name="Li W.-J."/>
            <person name="Jiang H.-C."/>
            <person name="Dong H.-L."/>
            <person name="Shu W.-S."/>
        </authorList>
    </citation>
    <scope>NUCLEOTIDE SEQUENCE [LARGE SCALE GENOMIC DNA]</scope>
    <source>
        <strain evidence="12">AP4</strain>
    </source>
</reference>
<dbReference type="InterPro" id="IPR016066">
    <property type="entry name" value="A-D-PHexomutase_CS"/>
</dbReference>
<accession>A0A520XER9</accession>
<feature type="domain" description="Alpha-D-phosphohexomutase alpha/beta/alpha" evidence="9">
    <location>
        <begin position="7"/>
        <end position="137"/>
    </location>
</feature>
<feature type="domain" description="Alpha-D-phosphohexomutase C-terminal" evidence="8">
    <location>
        <begin position="418"/>
        <end position="473"/>
    </location>
</feature>
<dbReference type="AlphaFoldDB" id="A0A520XER9"/>
<dbReference type="PROSITE" id="PS00710">
    <property type="entry name" value="PGM_PMM"/>
    <property type="match status" value="1"/>
</dbReference>
<dbReference type="PRINTS" id="PR00509">
    <property type="entry name" value="PGMPMM"/>
</dbReference>
<organism evidence="12 13">
    <name type="scientific">Candidatus Acidulodesulfobacterium acidiphilum</name>
    <dbReference type="NCBI Taxonomy" id="2597224"/>
    <lineage>
        <taxon>Bacteria</taxon>
        <taxon>Deltaproteobacteria</taxon>
        <taxon>Candidatus Acidulodesulfobacterales</taxon>
        <taxon>Candidatus Acidulodesulfobacterium</taxon>
    </lineage>
</organism>
<dbReference type="SUPFAM" id="SSF55957">
    <property type="entry name" value="Phosphoglucomutase, C-terminal domain"/>
    <property type="match status" value="1"/>
</dbReference>
<gene>
    <name evidence="12" type="ORF">EVJ48_03930</name>
</gene>
<dbReference type="EMBL" id="SHMQ01000007">
    <property type="protein sequence ID" value="RZV39668.1"/>
    <property type="molecule type" value="Genomic_DNA"/>
</dbReference>
<dbReference type="Pfam" id="PF02878">
    <property type="entry name" value="PGM_PMM_I"/>
    <property type="match status" value="1"/>
</dbReference>
<proteinExistence type="inferred from homology"/>
<feature type="domain" description="Alpha-D-phosphohexomutase alpha/beta/alpha" evidence="10">
    <location>
        <begin position="177"/>
        <end position="274"/>
    </location>
</feature>
<evidence type="ECO:0000256" key="3">
    <source>
        <dbReference type="ARBA" id="ARBA00022553"/>
    </source>
</evidence>
<dbReference type="Proteomes" id="UP000322454">
    <property type="component" value="Unassembled WGS sequence"/>
</dbReference>
<keyword evidence="5 7" id="KW-0460">Magnesium</keyword>
<dbReference type="PANTHER" id="PTHR45745:SF1">
    <property type="entry name" value="PHOSPHOGLUCOMUTASE 2B-RELATED"/>
    <property type="match status" value="1"/>
</dbReference>
<keyword evidence="6" id="KW-0413">Isomerase</keyword>
<evidence type="ECO:0000313" key="13">
    <source>
        <dbReference type="Proteomes" id="UP000322454"/>
    </source>
</evidence>
<dbReference type="PANTHER" id="PTHR45745">
    <property type="entry name" value="PHOSPHOMANNOMUTASE 45A"/>
    <property type="match status" value="1"/>
</dbReference>
<comment type="cofactor">
    <cofactor evidence="1">
        <name>Mg(2+)</name>
        <dbReference type="ChEBI" id="CHEBI:18420"/>
    </cofactor>
</comment>
<dbReference type="Pfam" id="PF02879">
    <property type="entry name" value="PGM_PMM_II"/>
    <property type="match status" value="1"/>
</dbReference>
<evidence type="ECO:0000256" key="1">
    <source>
        <dbReference type="ARBA" id="ARBA00001946"/>
    </source>
</evidence>
<comment type="caution">
    <text evidence="12">The sequence shown here is derived from an EMBL/GenBank/DDBJ whole genome shotgun (WGS) entry which is preliminary data.</text>
</comment>
<sequence>MNNILINFGTDGYRGVIGDNFTFEHVGRISCALGEYLKSNSSKKVAIGYDTRFLSKEFALKSAESLESVGIDATLSDNFCPSPVLSYFVKNKGYDAGIMITASHNPFMFNGLKFKSRFGASMLQSEVKKIEKIANEDGKKYGKEYNKFKKNIYNFQYADFKKDYIKRIIDLTGVNRVLSNSDKDFLKSLYVVIDPMYGAGIGYLSLILKDFSVSHSSVNNIVNPAFPGLNPEPIDANLNKLKFSVKKRGNKNKFAVGFATDGDADRIGAVDDRGNFIDSHKIFTIILNYLIEEGFSGSVVKTVSVSKSIGDICGKNGIKLYETPIGFKNIAELMIKDGSDVFIGGEESGGIGIASHLPERDGIFNALMLLKIMVVKQKNLNELLNDIFGENYPYIYKRVDIKINDTKKLILIEKLKAEDFSLPFKNKITNLNFKDGFKFEYNDGSWLLIRPSGTEPVLRIYAESKDEKLTDYLINQTIKEINAL</sequence>
<dbReference type="Pfam" id="PF02880">
    <property type="entry name" value="PGM_PMM_III"/>
    <property type="match status" value="1"/>
</dbReference>
<dbReference type="GO" id="GO:0000287">
    <property type="term" value="F:magnesium ion binding"/>
    <property type="evidence" value="ECO:0007669"/>
    <property type="project" value="InterPro"/>
</dbReference>
<evidence type="ECO:0000259" key="8">
    <source>
        <dbReference type="Pfam" id="PF00408"/>
    </source>
</evidence>
<dbReference type="InterPro" id="IPR016055">
    <property type="entry name" value="A-D-PHexomutase_a/b/a-I/II/III"/>
</dbReference>
<dbReference type="InterPro" id="IPR005845">
    <property type="entry name" value="A-D-PHexomutase_a/b/a-II"/>
</dbReference>
<evidence type="ECO:0000259" key="10">
    <source>
        <dbReference type="Pfam" id="PF02879"/>
    </source>
</evidence>
<evidence type="ECO:0000259" key="11">
    <source>
        <dbReference type="Pfam" id="PF02880"/>
    </source>
</evidence>
<evidence type="ECO:0000313" key="12">
    <source>
        <dbReference type="EMBL" id="RZV39668.1"/>
    </source>
</evidence>
<dbReference type="InterPro" id="IPR005841">
    <property type="entry name" value="Alpha-D-phosphohexomutase_SF"/>
</dbReference>
<keyword evidence="3" id="KW-0597">Phosphoprotein</keyword>
<dbReference type="Gene3D" id="3.30.310.50">
    <property type="entry name" value="Alpha-D-phosphohexomutase, C-terminal domain"/>
    <property type="match status" value="1"/>
</dbReference>
<dbReference type="Gene3D" id="3.40.120.10">
    <property type="entry name" value="Alpha-D-Glucose-1,6-Bisphosphate, subunit A, domain 3"/>
    <property type="match status" value="3"/>
</dbReference>
<comment type="similarity">
    <text evidence="2 7">Belongs to the phosphohexose mutase family.</text>
</comment>
<evidence type="ECO:0000256" key="7">
    <source>
        <dbReference type="RuleBase" id="RU004326"/>
    </source>
</evidence>
<evidence type="ECO:0000256" key="4">
    <source>
        <dbReference type="ARBA" id="ARBA00022723"/>
    </source>
</evidence>